<dbReference type="SUPFAM" id="SSF53448">
    <property type="entry name" value="Nucleotide-diphospho-sugar transferases"/>
    <property type="match status" value="1"/>
</dbReference>
<evidence type="ECO:0000313" key="4">
    <source>
        <dbReference type="EMBL" id="MBB5373490.1"/>
    </source>
</evidence>
<organism evidence="4 5">
    <name type="scientific">Acidocella aromatica</name>
    <dbReference type="NCBI Taxonomy" id="1303579"/>
    <lineage>
        <taxon>Bacteria</taxon>
        <taxon>Pseudomonadati</taxon>
        <taxon>Pseudomonadota</taxon>
        <taxon>Alphaproteobacteria</taxon>
        <taxon>Acetobacterales</taxon>
        <taxon>Acidocellaceae</taxon>
        <taxon>Acidocella</taxon>
    </lineage>
</organism>
<reference evidence="4 5" key="1">
    <citation type="submission" date="2020-08" db="EMBL/GenBank/DDBJ databases">
        <title>Genomic Encyclopedia of Type Strains, Phase IV (KMG-IV): sequencing the most valuable type-strain genomes for metagenomic binning, comparative biology and taxonomic classification.</title>
        <authorList>
            <person name="Goeker M."/>
        </authorList>
    </citation>
    <scope>NUCLEOTIDE SEQUENCE [LARGE SCALE GENOMIC DNA]</scope>
    <source>
        <strain evidence="4 5">DSM 27026</strain>
    </source>
</reference>
<comment type="caution">
    <text evidence="4">The sequence shown here is derived from an EMBL/GenBank/DDBJ whole genome shotgun (WGS) entry which is preliminary data.</text>
</comment>
<dbReference type="AlphaFoldDB" id="A0A840VQ07"/>
<evidence type="ECO:0000256" key="2">
    <source>
        <dbReference type="ARBA" id="ARBA00022695"/>
    </source>
</evidence>
<dbReference type="InterPro" id="IPR029044">
    <property type="entry name" value="Nucleotide-diphossugar_trans"/>
</dbReference>
<evidence type="ECO:0000259" key="3">
    <source>
        <dbReference type="Pfam" id="PF00483"/>
    </source>
</evidence>
<keyword evidence="1 4" id="KW-0808">Transferase</keyword>
<keyword evidence="5" id="KW-1185">Reference proteome</keyword>
<dbReference type="GO" id="GO:0016779">
    <property type="term" value="F:nucleotidyltransferase activity"/>
    <property type="evidence" value="ECO:0007669"/>
    <property type="project" value="UniProtKB-KW"/>
</dbReference>
<dbReference type="EMBL" id="JACHFJ010000007">
    <property type="protein sequence ID" value="MBB5373490.1"/>
    <property type="molecule type" value="Genomic_DNA"/>
</dbReference>
<dbReference type="InterPro" id="IPR005835">
    <property type="entry name" value="NTP_transferase_dom"/>
</dbReference>
<dbReference type="Proteomes" id="UP000553706">
    <property type="component" value="Unassembled WGS sequence"/>
</dbReference>
<name>A0A840VQ07_9PROT</name>
<proteinExistence type="predicted"/>
<feature type="domain" description="Nucleotidyl transferase" evidence="3">
    <location>
        <begin position="6"/>
        <end position="115"/>
    </location>
</feature>
<accession>A0A840VQ07</accession>
<protein>
    <submittedName>
        <fullName evidence="4">MurNAc alpha-1-phosphate uridylyltransferase</fullName>
        <ecNumber evidence="4">2.7.7.-</ecNumber>
    </submittedName>
</protein>
<dbReference type="PANTHER" id="PTHR43584">
    <property type="entry name" value="NUCLEOTIDYL TRANSFERASE"/>
    <property type="match status" value="1"/>
</dbReference>
<dbReference type="Pfam" id="PF00483">
    <property type="entry name" value="NTP_transferase"/>
    <property type="match status" value="1"/>
</dbReference>
<keyword evidence="2 4" id="KW-0548">Nucleotidyltransferase</keyword>
<dbReference type="EC" id="2.7.7.-" evidence="4"/>
<dbReference type="InterPro" id="IPR050065">
    <property type="entry name" value="GlmU-like"/>
</dbReference>
<sequence>MHPDTAVILCAGLGTRMRPLTLTTPKPLLALDGQPILAHTLAQLRAAGIKRCIVNTHYLAGQFDDFLRTYPEVTITHEDELLDTGGAVASMAAKGLLPKAPFYIVNGDSYWVDGPCPTLARMSNAFDPARMDTMLLLARAAGAVADTGKGDFIWPRDGALARRGERDVAPFVYAGVQLATPALFTGAPEGAFSLNLLWDKALETGRLNAIVHDGVWFHLSTPDDLDRAEAVLQAREVGNTT</sequence>
<dbReference type="Gene3D" id="3.90.550.10">
    <property type="entry name" value="Spore Coat Polysaccharide Biosynthesis Protein SpsA, Chain A"/>
    <property type="match status" value="1"/>
</dbReference>
<dbReference type="RefSeq" id="WP_183266496.1">
    <property type="nucleotide sequence ID" value="NZ_JACHFJ010000007.1"/>
</dbReference>
<evidence type="ECO:0000313" key="5">
    <source>
        <dbReference type="Proteomes" id="UP000553706"/>
    </source>
</evidence>
<dbReference type="PANTHER" id="PTHR43584:SF8">
    <property type="entry name" value="N-ACETYLMURAMATE ALPHA-1-PHOSPHATE URIDYLYLTRANSFERASE"/>
    <property type="match status" value="1"/>
</dbReference>
<dbReference type="CDD" id="cd06422">
    <property type="entry name" value="NTP_transferase_like_1"/>
    <property type="match status" value="1"/>
</dbReference>
<gene>
    <name evidence="4" type="ORF">HNP71_001750</name>
</gene>
<evidence type="ECO:0000256" key="1">
    <source>
        <dbReference type="ARBA" id="ARBA00022679"/>
    </source>
</evidence>